<evidence type="ECO:0000313" key="4">
    <source>
        <dbReference type="Proteomes" id="UP001372338"/>
    </source>
</evidence>
<reference evidence="3 4" key="1">
    <citation type="submission" date="2024-01" db="EMBL/GenBank/DDBJ databases">
        <title>The genomes of 5 underutilized Papilionoideae crops provide insights into root nodulation and disease resistanc.</title>
        <authorList>
            <person name="Yuan L."/>
        </authorList>
    </citation>
    <scope>NUCLEOTIDE SEQUENCE [LARGE SCALE GENOMIC DNA]</scope>
    <source>
        <strain evidence="3">ZHUSHIDOU_FW_LH</strain>
        <tissue evidence="3">Leaf</tissue>
    </source>
</reference>
<dbReference type="Gene3D" id="3.40.50.720">
    <property type="entry name" value="NAD(P)-binding Rossmann-like Domain"/>
    <property type="match status" value="1"/>
</dbReference>
<evidence type="ECO:0000256" key="1">
    <source>
        <dbReference type="ARBA" id="ARBA00023002"/>
    </source>
</evidence>
<name>A0AAN9FIC9_CROPI</name>
<dbReference type="GO" id="GO:0006571">
    <property type="term" value="P:tyrosine biosynthetic process"/>
    <property type="evidence" value="ECO:0007669"/>
    <property type="project" value="InterPro"/>
</dbReference>
<organism evidence="3 4">
    <name type="scientific">Crotalaria pallida</name>
    <name type="common">Smooth rattlebox</name>
    <name type="synonym">Crotalaria striata</name>
    <dbReference type="NCBI Taxonomy" id="3830"/>
    <lineage>
        <taxon>Eukaryota</taxon>
        <taxon>Viridiplantae</taxon>
        <taxon>Streptophyta</taxon>
        <taxon>Embryophyta</taxon>
        <taxon>Tracheophyta</taxon>
        <taxon>Spermatophyta</taxon>
        <taxon>Magnoliopsida</taxon>
        <taxon>eudicotyledons</taxon>
        <taxon>Gunneridae</taxon>
        <taxon>Pentapetalae</taxon>
        <taxon>rosids</taxon>
        <taxon>fabids</taxon>
        <taxon>Fabales</taxon>
        <taxon>Fabaceae</taxon>
        <taxon>Papilionoideae</taxon>
        <taxon>50 kb inversion clade</taxon>
        <taxon>genistoids sensu lato</taxon>
        <taxon>core genistoids</taxon>
        <taxon>Crotalarieae</taxon>
        <taxon>Crotalaria</taxon>
    </lineage>
</organism>
<dbReference type="PANTHER" id="PTHR43207">
    <property type="entry name" value="AROGENATE DEHYDROGENASE-RELATED"/>
    <property type="match status" value="1"/>
</dbReference>
<accession>A0AAN9FIC9</accession>
<proteinExistence type="predicted"/>
<dbReference type="SUPFAM" id="SSF48179">
    <property type="entry name" value="6-phosphogluconate dehydrogenase C-terminal domain-like"/>
    <property type="match status" value="1"/>
</dbReference>
<dbReference type="GO" id="GO:0004665">
    <property type="term" value="F:prephenate dehydrogenase (NADP+) activity"/>
    <property type="evidence" value="ECO:0007669"/>
    <property type="project" value="InterPro"/>
</dbReference>
<dbReference type="PROSITE" id="PS51176">
    <property type="entry name" value="PDH_ADH"/>
    <property type="match status" value="1"/>
</dbReference>
<sequence>MTTSSSSSSSPTLKIGIVGFGTFGQFLAKTMMKQGHTLRATSRSDYSQLSLQLGIQFFRDVSELIEAHNDVILICTSILSLSEVVGSMPLTRLNRSTLFVDVLSVKEHPRDLLLNVLPEESDILCTHPMFGPDSGKDGWKDLTFVYDKVRIRDEAICSSFLHIFASEGCRMVQMSCEEHDRLAAKSQFITHTIGRTLAEMDIKSTPIDTKGFKTLVHLKETTIRDSFDLYSGLFLHNRFAKQELENHEHALHKVKEMLVQRMNEGQGPEKAEH</sequence>
<dbReference type="GO" id="GO:0070403">
    <property type="term" value="F:NAD+ binding"/>
    <property type="evidence" value="ECO:0007669"/>
    <property type="project" value="InterPro"/>
</dbReference>
<keyword evidence="1" id="KW-0560">Oxidoreductase</keyword>
<dbReference type="InterPro" id="IPR059064">
    <property type="entry name" value="TYRAAT2_C"/>
</dbReference>
<evidence type="ECO:0000313" key="3">
    <source>
        <dbReference type="EMBL" id="KAK7276440.1"/>
    </source>
</evidence>
<dbReference type="InterPro" id="IPR008927">
    <property type="entry name" value="6-PGluconate_DH-like_C_sf"/>
</dbReference>
<dbReference type="GO" id="GO:0033730">
    <property type="term" value="F:arogenate dehydrogenase (NADP+) activity"/>
    <property type="evidence" value="ECO:0007669"/>
    <property type="project" value="InterPro"/>
</dbReference>
<protein>
    <recommendedName>
        <fullName evidence="2">Prephenate/arogenate dehydrogenase domain-containing protein</fullName>
    </recommendedName>
</protein>
<dbReference type="Pfam" id="PF26213">
    <property type="entry name" value="TYRAAT1_C"/>
    <property type="match status" value="1"/>
</dbReference>
<dbReference type="EMBL" id="JAYWIO010000003">
    <property type="protein sequence ID" value="KAK7276440.1"/>
    <property type="molecule type" value="Genomic_DNA"/>
</dbReference>
<dbReference type="PANTHER" id="PTHR43207:SF3">
    <property type="entry name" value="AROGENATE DEHYDROGENASE 1, CHLOROPLASTIC-LIKE"/>
    <property type="match status" value="1"/>
</dbReference>
<dbReference type="AlphaFoldDB" id="A0AAN9FIC9"/>
<dbReference type="InterPro" id="IPR036291">
    <property type="entry name" value="NAD(P)-bd_dom_sf"/>
</dbReference>
<dbReference type="GO" id="GO:0008977">
    <property type="term" value="F:prephenate dehydrogenase (NAD+) activity"/>
    <property type="evidence" value="ECO:0007669"/>
    <property type="project" value="InterPro"/>
</dbReference>
<evidence type="ECO:0000259" key="2">
    <source>
        <dbReference type="PROSITE" id="PS51176"/>
    </source>
</evidence>
<dbReference type="InterPro" id="IPR045011">
    <property type="entry name" value="TYRAAT1/2"/>
</dbReference>
<dbReference type="Pfam" id="PF02153">
    <property type="entry name" value="PDH_N"/>
    <property type="match status" value="1"/>
</dbReference>
<feature type="domain" description="Prephenate/arogenate dehydrogenase" evidence="2">
    <location>
        <begin position="13"/>
        <end position="273"/>
    </location>
</feature>
<dbReference type="SUPFAM" id="SSF51735">
    <property type="entry name" value="NAD(P)-binding Rossmann-fold domains"/>
    <property type="match status" value="1"/>
</dbReference>
<dbReference type="Proteomes" id="UP001372338">
    <property type="component" value="Unassembled WGS sequence"/>
</dbReference>
<dbReference type="InterPro" id="IPR046826">
    <property type="entry name" value="PDH_N"/>
</dbReference>
<gene>
    <name evidence="3" type="ORF">RIF29_17579</name>
</gene>
<keyword evidence="4" id="KW-1185">Reference proteome</keyword>
<comment type="caution">
    <text evidence="3">The sequence shown here is derived from an EMBL/GenBank/DDBJ whole genome shotgun (WGS) entry which is preliminary data.</text>
</comment>
<dbReference type="InterPro" id="IPR003099">
    <property type="entry name" value="Prephen_DH"/>
</dbReference>